<feature type="domain" description="ERV/ALR sulfhydryl oxidase" evidence="9">
    <location>
        <begin position="115"/>
        <end position="218"/>
    </location>
</feature>
<dbReference type="EMBL" id="LK052939">
    <property type="protein sequence ID" value="CDR39892.1"/>
    <property type="molecule type" value="Genomic_DNA"/>
</dbReference>
<sequence length="229" mass="24243">MEEVKRGRRVRTQVFPRIHSLTTPRTARIGMTETAGGALPPGMVIGPDGKPCKACTAFRSFAGFKKKPGAQSSAGGDAFAAGTPSSTSSAAGAVAAGGALAGATAAAEPVLPADCPPDVERLGRHTWTFLHTTASYFPPQPSQHQKSSMLGLLRALPTLYPCGVCADHLGEYMKTHPPEAAVEKGREALEGWLCNVHNEVNERLGKDKFNCANVPQRWRDGWADGHCDP</sequence>
<name>A0A061AYS6_RHOTO</name>
<evidence type="ECO:0000256" key="6">
    <source>
        <dbReference type="ARBA" id="ARBA00023128"/>
    </source>
</evidence>
<dbReference type="PROSITE" id="PS51324">
    <property type="entry name" value="ERV_ALR"/>
    <property type="match status" value="1"/>
</dbReference>
<dbReference type="InterPro" id="IPR036774">
    <property type="entry name" value="ERV/ALR_sulphydryl_oxid_sf"/>
</dbReference>
<dbReference type="FunFam" id="1.20.120.310:FF:000003">
    <property type="entry name" value="Sulfhydryl oxidase"/>
    <property type="match status" value="1"/>
</dbReference>
<dbReference type="GO" id="GO:0016971">
    <property type="term" value="F:flavin-dependent sulfhydryl oxidase activity"/>
    <property type="evidence" value="ECO:0007669"/>
    <property type="project" value="InterPro"/>
</dbReference>
<evidence type="ECO:0000313" key="10">
    <source>
        <dbReference type="EMBL" id="CDR39892.1"/>
    </source>
</evidence>
<evidence type="ECO:0000259" key="9">
    <source>
        <dbReference type="PROSITE" id="PS51324"/>
    </source>
</evidence>
<protein>
    <recommendedName>
        <fullName evidence="8">Sulfhydryl oxidase</fullName>
        <ecNumber evidence="8">1.8.3.2</ecNumber>
    </recommendedName>
</protein>
<dbReference type="Gene3D" id="1.20.120.310">
    <property type="entry name" value="ERV/ALR sulfhydryl oxidase domain"/>
    <property type="match status" value="1"/>
</dbReference>
<dbReference type="OrthoDB" id="17199at2759"/>
<organism evidence="10">
    <name type="scientific">Rhodotorula toruloides</name>
    <name type="common">Yeast</name>
    <name type="synonym">Rhodosporidium toruloides</name>
    <dbReference type="NCBI Taxonomy" id="5286"/>
    <lineage>
        <taxon>Eukaryota</taxon>
        <taxon>Fungi</taxon>
        <taxon>Dikarya</taxon>
        <taxon>Basidiomycota</taxon>
        <taxon>Pucciniomycotina</taxon>
        <taxon>Microbotryomycetes</taxon>
        <taxon>Sporidiobolales</taxon>
        <taxon>Sporidiobolaceae</taxon>
        <taxon>Rhodotorula</taxon>
    </lineage>
</organism>
<dbReference type="InterPro" id="IPR017905">
    <property type="entry name" value="ERV/ALR_sulphydryl_oxidase"/>
</dbReference>
<evidence type="ECO:0000256" key="1">
    <source>
        <dbReference type="ARBA" id="ARBA00001974"/>
    </source>
</evidence>
<evidence type="ECO:0000256" key="2">
    <source>
        <dbReference type="ARBA" id="ARBA00004569"/>
    </source>
</evidence>
<dbReference type="AlphaFoldDB" id="A0A061AYS6"/>
<evidence type="ECO:0000256" key="5">
    <source>
        <dbReference type="ARBA" id="ARBA00023002"/>
    </source>
</evidence>
<keyword evidence="5 8" id="KW-0560">Oxidoreductase</keyword>
<dbReference type="SUPFAM" id="SSF69000">
    <property type="entry name" value="FAD-dependent thiol oxidase"/>
    <property type="match status" value="1"/>
</dbReference>
<comment type="cofactor">
    <cofactor evidence="1 8">
        <name>FAD</name>
        <dbReference type="ChEBI" id="CHEBI:57692"/>
    </cofactor>
</comment>
<keyword evidence="4 8" id="KW-0274">FAD</keyword>
<keyword evidence="6" id="KW-0496">Mitochondrion</keyword>
<gene>
    <name evidence="10" type="ORF">RHTO0S_04e11628g</name>
</gene>
<dbReference type="PANTHER" id="PTHR12645">
    <property type="entry name" value="ALR/ERV"/>
    <property type="match status" value="1"/>
</dbReference>
<proteinExistence type="predicted"/>
<dbReference type="GO" id="GO:0050660">
    <property type="term" value="F:flavin adenine dinucleotide binding"/>
    <property type="evidence" value="ECO:0007669"/>
    <property type="project" value="TreeGrafter"/>
</dbReference>
<evidence type="ECO:0000256" key="4">
    <source>
        <dbReference type="ARBA" id="ARBA00022827"/>
    </source>
</evidence>
<dbReference type="InterPro" id="IPR039799">
    <property type="entry name" value="ALR/ERV"/>
</dbReference>
<reference evidence="10" key="1">
    <citation type="journal article" date="2014" name="Genome Announc.">
        <title>Draft genome sequence of Rhodosporidium toruloides CECT1137, an oleaginous yeast of biotechnological interest.</title>
        <authorList>
            <person name="Morin N."/>
            <person name="Calcas X."/>
            <person name="Devillers H."/>
            <person name="Durrens P."/>
            <person name="Sherman D.J."/>
            <person name="Nicaud J.-M."/>
            <person name="Neuveglise C."/>
        </authorList>
    </citation>
    <scope>NUCLEOTIDE SEQUENCE</scope>
    <source>
        <strain evidence="10">CECT1137</strain>
    </source>
</reference>
<comment type="subcellular location">
    <subcellularLocation>
        <location evidence="2">Mitochondrion intermembrane space</location>
    </subcellularLocation>
</comment>
<keyword evidence="7" id="KW-1015">Disulfide bond</keyword>
<keyword evidence="3 8" id="KW-0285">Flavoprotein</keyword>
<evidence type="ECO:0000256" key="8">
    <source>
        <dbReference type="RuleBase" id="RU371123"/>
    </source>
</evidence>
<dbReference type="EC" id="1.8.3.2" evidence="8"/>
<dbReference type="PANTHER" id="PTHR12645:SF0">
    <property type="entry name" value="FAD-LINKED SULFHYDRYL OXIDASE ALR"/>
    <property type="match status" value="1"/>
</dbReference>
<comment type="catalytic activity">
    <reaction evidence="8">
        <text>2 R'C(R)SH + O2 = R'C(R)S-S(R)CR' + H2O2</text>
        <dbReference type="Rhea" id="RHEA:17357"/>
        <dbReference type="ChEBI" id="CHEBI:15379"/>
        <dbReference type="ChEBI" id="CHEBI:16240"/>
        <dbReference type="ChEBI" id="CHEBI:16520"/>
        <dbReference type="ChEBI" id="CHEBI:17412"/>
        <dbReference type="EC" id="1.8.3.2"/>
    </reaction>
</comment>
<accession>A0A061AYS6</accession>
<dbReference type="GO" id="GO:0005758">
    <property type="term" value="C:mitochondrial intermembrane space"/>
    <property type="evidence" value="ECO:0007669"/>
    <property type="project" value="UniProtKB-SubCell"/>
</dbReference>
<evidence type="ECO:0000256" key="7">
    <source>
        <dbReference type="ARBA" id="ARBA00023157"/>
    </source>
</evidence>
<evidence type="ECO:0000256" key="3">
    <source>
        <dbReference type="ARBA" id="ARBA00022630"/>
    </source>
</evidence>
<dbReference type="Pfam" id="PF04777">
    <property type="entry name" value="Evr1_Alr"/>
    <property type="match status" value="1"/>
</dbReference>